<feature type="signal peptide" evidence="1">
    <location>
        <begin position="1"/>
        <end position="21"/>
    </location>
</feature>
<evidence type="ECO:0000313" key="2">
    <source>
        <dbReference type="EMBL" id="MFD2920023.1"/>
    </source>
</evidence>
<evidence type="ECO:0008006" key="4">
    <source>
        <dbReference type="Google" id="ProtNLM"/>
    </source>
</evidence>
<evidence type="ECO:0000256" key="1">
    <source>
        <dbReference type="SAM" id="SignalP"/>
    </source>
</evidence>
<protein>
    <recommendedName>
        <fullName evidence="4">TonB protein C-terminal</fullName>
    </recommendedName>
</protein>
<comment type="caution">
    <text evidence="2">The sequence shown here is derived from an EMBL/GenBank/DDBJ whole genome shotgun (WGS) entry which is preliminary data.</text>
</comment>
<proteinExistence type="predicted"/>
<keyword evidence="1" id="KW-0732">Signal</keyword>
<name>A0ABW6A3Y4_9BACT</name>
<dbReference type="Proteomes" id="UP001597511">
    <property type="component" value="Unassembled WGS sequence"/>
</dbReference>
<dbReference type="RefSeq" id="WP_386097840.1">
    <property type="nucleotide sequence ID" value="NZ_JBHUOZ010000003.1"/>
</dbReference>
<dbReference type="EMBL" id="JBHUOZ010000003">
    <property type="protein sequence ID" value="MFD2920023.1"/>
    <property type="molecule type" value="Genomic_DNA"/>
</dbReference>
<evidence type="ECO:0000313" key="3">
    <source>
        <dbReference type="Proteomes" id="UP001597511"/>
    </source>
</evidence>
<gene>
    <name evidence="2" type="ORF">ACFS6H_09910</name>
</gene>
<sequence length="213" mass="23313">MAYFKYITVTLLVLTATTLQAQSLKDALFSGRLKSDSTGVVKKGDSLQLRTAAEARVFKDSMQQVAIAEAKKSDSLEAIVGSSIVTTVMGSDGKVDTIISTPITIANKVADPNLDNNAIWKKFIDQYKPVLDKEVAGSNRIKKGIYSVLIEYDIEEDGTVSTTKITSDPKNSALEDMVNKQMMFEVPPMHPVLGPNGKPRKLGRRQLLSFTKN</sequence>
<keyword evidence="3" id="KW-1185">Reference proteome</keyword>
<feature type="chain" id="PRO_5046126752" description="TonB protein C-terminal" evidence="1">
    <location>
        <begin position="22"/>
        <end position="213"/>
    </location>
</feature>
<reference evidence="3" key="1">
    <citation type="journal article" date="2019" name="Int. J. Syst. Evol. Microbiol.">
        <title>The Global Catalogue of Microorganisms (GCM) 10K type strain sequencing project: providing services to taxonomists for standard genome sequencing and annotation.</title>
        <authorList>
            <consortium name="The Broad Institute Genomics Platform"/>
            <consortium name="The Broad Institute Genome Sequencing Center for Infectious Disease"/>
            <person name="Wu L."/>
            <person name="Ma J."/>
        </authorList>
    </citation>
    <scope>NUCLEOTIDE SEQUENCE [LARGE SCALE GENOMIC DNA]</scope>
    <source>
        <strain evidence="3">KCTC 23299</strain>
    </source>
</reference>
<accession>A0ABW6A3Y4</accession>
<organism evidence="2 3">
    <name type="scientific">Terrimonas rubra</name>
    <dbReference type="NCBI Taxonomy" id="1035890"/>
    <lineage>
        <taxon>Bacteria</taxon>
        <taxon>Pseudomonadati</taxon>
        <taxon>Bacteroidota</taxon>
        <taxon>Chitinophagia</taxon>
        <taxon>Chitinophagales</taxon>
        <taxon>Chitinophagaceae</taxon>
        <taxon>Terrimonas</taxon>
    </lineage>
</organism>